<dbReference type="OrthoDB" id="9993736at2759"/>
<comment type="subunit">
    <text evidence="3">Interacts with OPRM1. Interacts with palmitoyltransferase ZDHHC17/HIP14; the interaction leads to palmitoylation of GPM6A.</text>
</comment>
<dbReference type="GO" id="GO:0031175">
    <property type="term" value="P:neuron projection development"/>
    <property type="evidence" value="ECO:0007669"/>
    <property type="project" value="TreeGrafter"/>
</dbReference>
<dbReference type="GO" id="GO:0043025">
    <property type="term" value="C:neuronal cell body"/>
    <property type="evidence" value="ECO:0007669"/>
    <property type="project" value="TreeGrafter"/>
</dbReference>
<evidence type="ECO:0000313" key="5">
    <source>
        <dbReference type="EMBL" id="KAJ3581635.1"/>
    </source>
</evidence>
<dbReference type="InterPro" id="IPR001614">
    <property type="entry name" value="Myelin_PLP"/>
</dbReference>
<gene>
    <name evidence="5" type="ORF">NHX12_016432</name>
</gene>
<organism evidence="5 6">
    <name type="scientific">Muraenolepis orangiensis</name>
    <name type="common">Patagonian moray cod</name>
    <dbReference type="NCBI Taxonomy" id="630683"/>
    <lineage>
        <taxon>Eukaryota</taxon>
        <taxon>Metazoa</taxon>
        <taxon>Chordata</taxon>
        <taxon>Craniata</taxon>
        <taxon>Vertebrata</taxon>
        <taxon>Euteleostomi</taxon>
        <taxon>Actinopterygii</taxon>
        <taxon>Neopterygii</taxon>
        <taxon>Teleostei</taxon>
        <taxon>Neoteleostei</taxon>
        <taxon>Acanthomorphata</taxon>
        <taxon>Zeiogadaria</taxon>
        <taxon>Gadariae</taxon>
        <taxon>Gadiformes</taxon>
        <taxon>Muraenolepidoidei</taxon>
        <taxon>Muraenolepididae</taxon>
        <taxon>Muraenolepis</taxon>
    </lineage>
</organism>
<name>A0A9Q0I147_9TELE</name>
<feature type="transmembrane region" description="Helical" evidence="4">
    <location>
        <begin position="63"/>
        <end position="86"/>
    </location>
</feature>
<keyword evidence="4" id="KW-1133">Transmembrane helix</keyword>
<feature type="non-terminal residue" evidence="5">
    <location>
        <position position="111"/>
    </location>
</feature>
<comment type="caution">
    <text evidence="5">The sequence shown here is derived from an EMBL/GenBank/DDBJ whole genome shotgun (WGS) entry which is preliminary data.</text>
</comment>
<sequence>HRPSCSNDVLYGFWWRRPFLPCWVSLLLVEEETASSPPAHPVTLRGIQDSGCGRCLTGLLMLLSYLFCLLWLVLTACSGLPVFLYFNVWTACRNLTEGGGANLCLDLRQFG</sequence>
<dbReference type="PANTHER" id="PTHR11683">
    <property type="entry name" value="MYELIN PROTEOLIPID"/>
    <property type="match status" value="1"/>
</dbReference>
<dbReference type="GO" id="GO:0030175">
    <property type="term" value="C:filopodium"/>
    <property type="evidence" value="ECO:0007669"/>
    <property type="project" value="TreeGrafter"/>
</dbReference>
<keyword evidence="6" id="KW-1185">Reference proteome</keyword>
<feature type="non-terminal residue" evidence="5">
    <location>
        <position position="1"/>
    </location>
</feature>
<dbReference type="AlphaFoldDB" id="A0A9Q0I147"/>
<evidence type="ECO:0000313" key="6">
    <source>
        <dbReference type="Proteomes" id="UP001148018"/>
    </source>
</evidence>
<evidence type="ECO:0000256" key="1">
    <source>
        <dbReference type="ARBA" id="ARBA00004552"/>
    </source>
</evidence>
<dbReference type="Proteomes" id="UP001148018">
    <property type="component" value="Unassembled WGS sequence"/>
</dbReference>
<accession>A0A9Q0I147</accession>
<dbReference type="GO" id="GO:0005886">
    <property type="term" value="C:plasma membrane"/>
    <property type="evidence" value="ECO:0007669"/>
    <property type="project" value="TreeGrafter"/>
</dbReference>
<keyword evidence="4" id="KW-0812">Transmembrane</keyword>
<evidence type="ECO:0000256" key="3">
    <source>
        <dbReference type="ARBA" id="ARBA00046561"/>
    </source>
</evidence>
<dbReference type="PANTHER" id="PTHR11683:SF4">
    <property type="entry name" value="NEURONAL MEMBRANE GLYCOPROTEIN M6-A"/>
    <property type="match status" value="1"/>
</dbReference>
<proteinExistence type="predicted"/>
<dbReference type="EMBL" id="JANIIK010002234">
    <property type="protein sequence ID" value="KAJ3581635.1"/>
    <property type="molecule type" value="Genomic_DNA"/>
</dbReference>
<comment type="subcellular location">
    <subcellularLocation>
        <location evidence="1">Cell projection</location>
        <location evidence="1">Dendritic spine</location>
    </subcellularLocation>
</comment>
<keyword evidence="4" id="KW-0472">Membrane</keyword>
<evidence type="ECO:0000256" key="4">
    <source>
        <dbReference type="SAM" id="Phobius"/>
    </source>
</evidence>
<reference evidence="5" key="1">
    <citation type="submission" date="2022-07" db="EMBL/GenBank/DDBJ databases">
        <title>Chromosome-level genome of Muraenolepis orangiensis.</title>
        <authorList>
            <person name="Kim J."/>
        </authorList>
    </citation>
    <scope>NUCLEOTIDE SEQUENCE</scope>
    <source>
        <strain evidence="5">KU_S4_2022</strain>
        <tissue evidence="5">Muscle</tissue>
    </source>
</reference>
<protein>
    <recommendedName>
        <fullName evidence="2">Neuronal membrane glycoprotein M6-a</fullName>
    </recommendedName>
</protein>
<dbReference type="Pfam" id="PF01275">
    <property type="entry name" value="Myelin_PLP"/>
    <property type="match status" value="1"/>
</dbReference>
<dbReference type="GO" id="GO:0043197">
    <property type="term" value="C:dendritic spine"/>
    <property type="evidence" value="ECO:0007669"/>
    <property type="project" value="UniProtKB-SubCell"/>
</dbReference>
<dbReference type="GO" id="GO:0044295">
    <property type="term" value="C:axonal growth cone"/>
    <property type="evidence" value="ECO:0007669"/>
    <property type="project" value="TreeGrafter"/>
</dbReference>
<evidence type="ECO:0000256" key="2">
    <source>
        <dbReference type="ARBA" id="ARBA00040405"/>
    </source>
</evidence>